<sequence length="470" mass="55396">MKYFYVTIIIALTYSCSHSPTSAYFGGEIVNPTTDHVYLYWNNTVVDSAQLNQNNRFSFHIEDLKEGLYHFDHNEYQYIVLEKGDSLMVRLNTLDFDESLVFTGKGAIKNNFLMDMFLIYEDEEKAVNTYSELDAGDFMAKIDSLRAMKQKLLEDINQEESLSPLSKHIAQSAINYRYFTDMEEYPFIHRRRTGKQHIEELPSQFYTFRENISYNDSLLTYYSPYFNYLITHFNNLALGFCEQDCDKRKPSYRRSTHYSLHKLELIDSLVSKNKTIRDNLTRNAAFSYLLARHSSKENAEFMEAFSKFSKDNQHQEEIDSFYHNVQQMQQGLNIPTLHLITNTGEKLTLTSDNYKKNTVFYFWNYHQRNHLSNILTRINRLKEKYPDVDYIGINVNDDQEQWLQNIASIKNQEDARNQYRTENVEELLSNLVIKNLNKIVVVDQEGKIAEGFANIYYTGHLERSLKSINN</sequence>
<dbReference type="PATRIC" id="fig|555500.3.peg.912"/>
<dbReference type="Gene3D" id="3.40.30.10">
    <property type="entry name" value="Glutaredoxin"/>
    <property type="match status" value="1"/>
</dbReference>
<dbReference type="OrthoDB" id="1146847at2"/>
<proteinExistence type="predicted"/>
<dbReference type="EMBL" id="AMSG01000003">
    <property type="protein sequence ID" value="EKF56157.1"/>
    <property type="molecule type" value="Genomic_DNA"/>
</dbReference>
<gene>
    <name evidence="2" type="ORF">I215_04400</name>
</gene>
<evidence type="ECO:0000259" key="1">
    <source>
        <dbReference type="Pfam" id="PF13905"/>
    </source>
</evidence>
<keyword evidence="3" id="KW-1185">Reference proteome</keyword>
<name>K2QMT8_9FLAO</name>
<organism evidence="2 3">
    <name type="scientific">Galbibacter marinus</name>
    <dbReference type="NCBI Taxonomy" id="555500"/>
    <lineage>
        <taxon>Bacteria</taxon>
        <taxon>Pseudomonadati</taxon>
        <taxon>Bacteroidota</taxon>
        <taxon>Flavobacteriia</taxon>
        <taxon>Flavobacteriales</taxon>
        <taxon>Flavobacteriaceae</taxon>
        <taxon>Galbibacter</taxon>
    </lineage>
</organism>
<evidence type="ECO:0000313" key="2">
    <source>
        <dbReference type="EMBL" id="EKF56157.1"/>
    </source>
</evidence>
<evidence type="ECO:0000313" key="3">
    <source>
        <dbReference type="Proteomes" id="UP000007364"/>
    </source>
</evidence>
<dbReference type="STRING" id="555500.I215_04400"/>
<dbReference type="InterPro" id="IPR012336">
    <property type="entry name" value="Thioredoxin-like_fold"/>
</dbReference>
<dbReference type="eggNOG" id="COG1225">
    <property type="taxonomic scope" value="Bacteria"/>
</dbReference>
<feature type="domain" description="Thioredoxin-like fold" evidence="1">
    <location>
        <begin position="358"/>
        <end position="448"/>
    </location>
</feature>
<accession>K2QMT8</accession>
<dbReference type="RefSeq" id="WP_008990753.1">
    <property type="nucleotide sequence ID" value="NZ_AMSG01000003.1"/>
</dbReference>
<comment type="caution">
    <text evidence="2">The sequence shown here is derived from an EMBL/GenBank/DDBJ whole genome shotgun (WGS) entry which is preliminary data.</text>
</comment>
<dbReference type="Pfam" id="PF13905">
    <property type="entry name" value="Thioredoxin_8"/>
    <property type="match status" value="1"/>
</dbReference>
<dbReference type="PROSITE" id="PS51257">
    <property type="entry name" value="PROKAR_LIPOPROTEIN"/>
    <property type="match status" value="1"/>
</dbReference>
<keyword evidence="2" id="KW-0449">Lipoprotein</keyword>
<dbReference type="Proteomes" id="UP000007364">
    <property type="component" value="Unassembled WGS sequence"/>
</dbReference>
<dbReference type="InterPro" id="IPR036249">
    <property type="entry name" value="Thioredoxin-like_sf"/>
</dbReference>
<protein>
    <submittedName>
        <fullName evidence="2">Lipoprotein</fullName>
    </submittedName>
</protein>
<reference evidence="2 3" key="1">
    <citation type="journal article" date="2012" name="J. Bacteriol.">
        <title>Genome Sequence of Galbibacter marinum Type Strain ck-I2-15.</title>
        <authorList>
            <person name="Lai Q."/>
            <person name="Li C."/>
            <person name="Shao Z."/>
        </authorList>
    </citation>
    <scope>NUCLEOTIDE SEQUENCE [LARGE SCALE GENOMIC DNA]</scope>
    <source>
        <strain evidence="3">ck-I2-15</strain>
    </source>
</reference>
<dbReference type="SUPFAM" id="SSF52833">
    <property type="entry name" value="Thioredoxin-like"/>
    <property type="match status" value="1"/>
</dbReference>
<dbReference type="AlphaFoldDB" id="K2QMT8"/>